<dbReference type="SUPFAM" id="SSF101386">
    <property type="entry name" value="all-alpha NTP pyrophosphatases"/>
    <property type="match status" value="1"/>
</dbReference>
<protein>
    <submittedName>
        <fullName evidence="2">Nucleotide pyrophosphohydrolase</fullName>
    </submittedName>
</protein>
<proteinExistence type="predicted"/>
<evidence type="ECO:0000259" key="1">
    <source>
        <dbReference type="Pfam" id="PF03819"/>
    </source>
</evidence>
<dbReference type="PANTHER" id="PTHR42692">
    <property type="entry name" value="NUCLEOTIDE PYROPHOSPHOHYDROLASE"/>
    <property type="match status" value="1"/>
</dbReference>
<sequence>MDQQQRRVASFIEQHDLHAPPAYRLLDLVSEVGEVAKDANSSTDYGTSPGELTLSEEEIGDVLFSLLALADSQEINADAALQTALEKYERRLIDAETPSSE</sequence>
<dbReference type="PANTHER" id="PTHR42692:SF1">
    <property type="entry name" value="NUCLEOTIDE PYROPHOSPHOHYDROLASE"/>
    <property type="match status" value="1"/>
</dbReference>
<dbReference type="InterPro" id="IPR004518">
    <property type="entry name" value="MazG-like_dom"/>
</dbReference>
<dbReference type="AlphaFoldDB" id="A0A3P3RJY8"/>
<name>A0A3P3RJY8_9EURY</name>
<evidence type="ECO:0000313" key="3">
    <source>
        <dbReference type="Proteomes" id="UP000282322"/>
    </source>
</evidence>
<comment type="caution">
    <text evidence="2">The sequence shown here is derived from an EMBL/GenBank/DDBJ whole genome shotgun (WGS) entry which is preliminary data.</text>
</comment>
<organism evidence="2 3">
    <name type="scientific">Halocatena pleomorpha</name>
    <dbReference type="NCBI Taxonomy" id="1785090"/>
    <lineage>
        <taxon>Archaea</taxon>
        <taxon>Methanobacteriati</taxon>
        <taxon>Methanobacteriota</taxon>
        <taxon>Stenosarchaea group</taxon>
        <taxon>Halobacteria</taxon>
        <taxon>Halobacteriales</taxon>
        <taxon>Natronomonadaceae</taxon>
        <taxon>Halocatena</taxon>
    </lineage>
</organism>
<keyword evidence="3" id="KW-1185">Reference proteome</keyword>
<feature type="domain" description="NTP pyrophosphohydrolase MazG-like" evidence="1">
    <location>
        <begin position="27"/>
        <end position="91"/>
    </location>
</feature>
<accession>A0A3P3RJY8</accession>
<reference evidence="2 3" key="1">
    <citation type="submission" date="2018-11" db="EMBL/GenBank/DDBJ databases">
        <title>Taxonoimc description of Halomarina strain SPP-AMP-1.</title>
        <authorList>
            <person name="Pal Y."/>
            <person name="Srinivasana K."/>
            <person name="Verma A."/>
            <person name="Kumar P."/>
        </authorList>
    </citation>
    <scope>NUCLEOTIDE SEQUENCE [LARGE SCALE GENOMIC DNA]</scope>
    <source>
        <strain evidence="2 3">SPP-AMP-1</strain>
    </source>
</reference>
<evidence type="ECO:0000313" key="2">
    <source>
        <dbReference type="EMBL" id="RRJ33695.1"/>
    </source>
</evidence>
<dbReference type="CDD" id="cd11523">
    <property type="entry name" value="NTP-PPase"/>
    <property type="match status" value="1"/>
</dbReference>
<dbReference type="Pfam" id="PF03819">
    <property type="entry name" value="MazG"/>
    <property type="match status" value="1"/>
</dbReference>
<dbReference type="EMBL" id="RRCH01000003">
    <property type="protein sequence ID" value="RRJ33695.1"/>
    <property type="molecule type" value="Genomic_DNA"/>
</dbReference>
<dbReference type="Gene3D" id="1.10.287.1080">
    <property type="entry name" value="MazG-like"/>
    <property type="match status" value="1"/>
</dbReference>
<dbReference type="InterPro" id="IPR047046">
    <property type="entry name" value="YpjD/YvdC"/>
</dbReference>
<dbReference type="RefSeq" id="WP_124953561.1">
    <property type="nucleotide sequence ID" value="NZ_RRCH01000003.1"/>
</dbReference>
<dbReference type="Proteomes" id="UP000282322">
    <property type="component" value="Unassembled WGS sequence"/>
</dbReference>
<dbReference type="OrthoDB" id="85269at2157"/>
<gene>
    <name evidence="2" type="ORF">EIK79_02565</name>
</gene>